<dbReference type="AlphaFoldDB" id="A0A7V8V5L6"/>
<sequence>MTMAKKTARTAVRMKDVAEVAGVSRMAASAVLMGTGNGRIRVSEETAEVIRKAAVDLGYRPNIAAQQLAGKKSNVVALVVRETRNFLTQKVTAELQREAEELGLRLLSVGSYPKLDGLKRVVQDLDAGWVDGVMYLAYENEEQWDEVGKLFESRQNVLTVLENPGGKGTCRVISDVRSGAMETIDHLVSTGRKKVALLTEQRKSPSILDRIVGYREALAKHDKELCEDQIVVDTQGWLVNDPTTYPRFDKICRHLVEDIGADAILCDTDFNSVAVCRSLRRLDLSVPDKVAVIGWHDLQFSSLLDPPLTTVAHDLPALLKAAVSVIQSESDEKPSEILVPTKLRIRHTS</sequence>
<dbReference type="SMART" id="SM00354">
    <property type="entry name" value="HTH_LACI"/>
    <property type="match status" value="1"/>
</dbReference>
<dbReference type="CDD" id="cd01392">
    <property type="entry name" value="HTH_LacI"/>
    <property type="match status" value="1"/>
</dbReference>
<keyword evidence="1" id="KW-0805">Transcription regulation</keyword>
<keyword evidence="2" id="KW-0238">DNA-binding</keyword>
<dbReference type="InterPro" id="IPR028082">
    <property type="entry name" value="Peripla_BP_I"/>
</dbReference>
<dbReference type="InterPro" id="IPR046335">
    <property type="entry name" value="LacI/GalR-like_sensor"/>
</dbReference>
<evidence type="ECO:0000259" key="4">
    <source>
        <dbReference type="PROSITE" id="PS50932"/>
    </source>
</evidence>
<dbReference type="InterPro" id="IPR000843">
    <property type="entry name" value="HTH_LacI"/>
</dbReference>
<dbReference type="Proteomes" id="UP000551616">
    <property type="component" value="Unassembled WGS sequence"/>
</dbReference>
<feature type="domain" description="HTH lacI-type" evidence="4">
    <location>
        <begin position="12"/>
        <end position="70"/>
    </location>
</feature>
<dbReference type="SUPFAM" id="SSF53822">
    <property type="entry name" value="Periplasmic binding protein-like I"/>
    <property type="match status" value="1"/>
</dbReference>
<keyword evidence="3" id="KW-0804">Transcription</keyword>
<dbReference type="PROSITE" id="PS00356">
    <property type="entry name" value="HTH_LACI_1"/>
    <property type="match status" value="1"/>
</dbReference>
<dbReference type="EMBL" id="JABRWO010000006">
    <property type="protein sequence ID" value="MBA2115399.1"/>
    <property type="molecule type" value="Genomic_DNA"/>
</dbReference>
<evidence type="ECO:0000256" key="3">
    <source>
        <dbReference type="ARBA" id="ARBA00023163"/>
    </source>
</evidence>
<evidence type="ECO:0000256" key="2">
    <source>
        <dbReference type="ARBA" id="ARBA00023125"/>
    </source>
</evidence>
<dbReference type="GO" id="GO:0003700">
    <property type="term" value="F:DNA-binding transcription factor activity"/>
    <property type="evidence" value="ECO:0007669"/>
    <property type="project" value="TreeGrafter"/>
</dbReference>
<dbReference type="Gene3D" id="1.10.260.40">
    <property type="entry name" value="lambda repressor-like DNA-binding domains"/>
    <property type="match status" value="1"/>
</dbReference>
<evidence type="ECO:0000313" key="6">
    <source>
        <dbReference type="Proteomes" id="UP000551616"/>
    </source>
</evidence>
<protein>
    <submittedName>
        <fullName evidence="5">HTH-type transcriptional regulator AscG</fullName>
    </submittedName>
</protein>
<dbReference type="CDD" id="cd06267">
    <property type="entry name" value="PBP1_LacI_sugar_binding-like"/>
    <property type="match status" value="1"/>
</dbReference>
<proteinExistence type="predicted"/>
<dbReference type="Pfam" id="PF00356">
    <property type="entry name" value="LacI"/>
    <property type="match status" value="1"/>
</dbReference>
<gene>
    <name evidence="5" type="primary">ascG</name>
    <name evidence="5" type="ORF">HOV93_25800</name>
</gene>
<comment type="caution">
    <text evidence="5">The sequence shown here is derived from an EMBL/GenBank/DDBJ whole genome shotgun (WGS) entry which is preliminary data.</text>
</comment>
<keyword evidence="6" id="KW-1185">Reference proteome</keyword>
<dbReference type="PANTHER" id="PTHR30146">
    <property type="entry name" value="LACI-RELATED TRANSCRIPTIONAL REPRESSOR"/>
    <property type="match status" value="1"/>
</dbReference>
<organism evidence="5 6">
    <name type="scientific">Bremerella alba</name>
    <dbReference type="NCBI Taxonomy" id="980252"/>
    <lineage>
        <taxon>Bacteria</taxon>
        <taxon>Pseudomonadati</taxon>
        <taxon>Planctomycetota</taxon>
        <taxon>Planctomycetia</taxon>
        <taxon>Pirellulales</taxon>
        <taxon>Pirellulaceae</taxon>
        <taxon>Bremerella</taxon>
    </lineage>
</organism>
<accession>A0A7V8V5L6</accession>
<dbReference type="InterPro" id="IPR010982">
    <property type="entry name" value="Lambda_DNA-bd_dom_sf"/>
</dbReference>
<dbReference type="Gene3D" id="3.40.50.2300">
    <property type="match status" value="2"/>
</dbReference>
<dbReference type="GO" id="GO:0000976">
    <property type="term" value="F:transcription cis-regulatory region binding"/>
    <property type="evidence" value="ECO:0007669"/>
    <property type="project" value="TreeGrafter"/>
</dbReference>
<dbReference type="PANTHER" id="PTHR30146:SF109">
    <property type="entry name" value="HTH-TYPE TRANSCRIPTIONAL REGULATOR GALS"/>
    <property type="match status" value="1"/>
</dbReference>
<reference evidence="5 6" key="1">
    <citation type="submission" date="2020-05" db="EMBL/GenBank/DDBJ databases">
        <title>Bremerella alba sp. nov., a novel planctomycete isolated from the surface of the macroalga Fucus spiralis.</title>
        <authorList>
            <person name="Godinho O."/>
            <person name="Botelho R."/>
            <person name="Albuquerque L."/>
            <person name="Wiegand S."/>
            <person name="Da Costa M.S."/>
            <person name="Lobo-Da-Cunha A."/>
            <person name="Jogler C."/>
            <person name="Lage O.M."/>
        </authorList>
    </citation>
    <scope>NUCLEOTIDE SEQUENCE [LARGE SCALE GENOMIC DNA]</scope>
    <source>
        <strain evidence="5 6">FF15</strain>
    </source>
</reference>
<dbReference type="SUPFAM" id="SSF47413">
    <property type="entry name" value="lambda repressor-like DNA-binding domains"/>
    <property type="match status" value="1"/>
</dbReference>
<evidence type="ECO:0000256" key="1">
    <source>
        <dbReference type="ARBA" id="ARBA00023015"/>
    </source>
</evidence>
<dbReference type="PROSITE" id="PS50932">
    <property type="entry name" value="HTH_LACI_2"/>
    <property type="match status" value="1"/>
</dbReference>
<dbReference type="Pfam" id="PF13377">
    <property type="entry name" value="Peripla_BP_3"/>
    <property type="match status" value="1"/>
</dbReference>
<name>A0A7V8V5L6_9BACT</name>
<evidence type="ECO:0000313" key="5">
    <source>
        <dbReference type="EMBL" id="MBA2115399.1"/>
    </source>
</evidence>